<feature type="non-terminal residue" evidence="1">
    <location>
        <position position="1"/>
    </location>
</feature>
<protein>
    <submittedName>
        <fullName evidence="1">Uncharacterized protein</fullName>
    </submittedName>
</protein>
<sequence length="59" mass="6696">MEFRNKFVVRCARSSLTTRQIQATLLSECGEVLSMRQLQTISKTNCVGSRQPESSLYLV</sequence>
<dbReference type="AlphaFoldDB" id="A0AA35SJX9"/>
<organism evidence="1 2">
    <name type="scientific">Geodia barretti</name>
    <name type="common">Barrett's horny sponge</name>
    <dbReference type="NCBI Taxonomy" id="519541"/>
    <lineage>
        <taxon>Eukaryota</taxon>
        <taxon>Metazoa</taxon>
        <taxon>Porifera</taxon>
        <taxon>Demospongiae</taxon>
        <taxon>Heteroscleromorpha</taxon>
        <taxon>Tetractinellida</taxon>
        <taxon>Astrophorina</taxon>
        <taxon>Geodiidae</taxon>
        <taxon>Geodia</taxon>
    </lineage>
</organism>
<dbReference type="EMBL" id="CASHTH010002472">
    <property type="protein sequence ID" value="CAI8030362.1"/>
    <property type="molecule type" value="Genomic_DNA"/>
</dbReference>
<keyword evidence="2" id="KW-1185">Reference proteome</keyword>
<name>A0AA35SJX9_GEOBA</name>
<reference evidence="1" key="1">
    <citation type="submission" date="2023-03" db="EMBL/GenBank/DDBJ databases">
        <authorList>
            <person name="Steffen K."/>
            <person name="Cardenas P."/>
        </authorList>
    </citation>
    <scope>NUCLEOTIDE SEQUENCE</scope>
</reference>
<proteinExistence type="predicted"/>
<accession>A0AA35SJX9</accession>
<evidence type="ECO:0000313" key="2">
    <source>
        <dbReference type="Proteomes" id="UP001174909"/>
    </source>
</evidence>
<comment type="caution">
    <text evidence="1">The sequence shown here is derived from an EMBL/GenBank/DDBJ whole genome shotgun (WGS) entry which is preliminary data.</text>
</comment>
<evidence type="ECO:0000313" key="1">
    <source>
        <dbReference type="EMBL" id="CAI8030362.1"/>
    </source>
</evidence>
<dbReference type="Proteomes" id="UP001174909">
    <property type="component" value="Unassembled WGS sequence"/>
</dbReference>
<gene>
    <name evidence="1" type="ORF">GBAR_LOCUS17218</name>
</gene>